<dbReference type="NCBIfam" id="TIGR00185">
    <property type="entry name" value="tRNA_yibK_trmL"/>
    <property type="match status" value="1"/>
</dbReference>
<feature type="binding site" evidence="6 7">
    <location>
        <position position="107"/>
    </location>
    <ligand>
        <name>S-adenosyl-L-methionine</name>
        <dbReference type="ChEBI" id="CHEBI:59789"/>
    </ligand>
</feature>
<keyword evidence="1 6" id="KW-0963">Cytoplasm</keyword>
<gene>
    <name evidence="9" type="primary">trmL</name>
    <name evidence="9" type="ORF">GOM49_13955</name>
</gene>
<evidence type="ECO:0000256" key="2">
    <source>
        <dbReference type="ARBA" id="ARBA00022603"/>
    </source>
</evidence>
<dbReference type="Proteomes" id="UP000422764">
    <property type="component" value="Chromosome"/>
</dbReference>
<evidence type="ECO:0000256" key="7">
    <source>
        <dbReference type="PIRSR" id="PIRSR029256-1"/>
    </source>
</evidence>
<comment type="catalytic activity">
    <reaction evidence="6">
        <text>5-carboxymethylaminomethyluridine(34) in tRNA(Leu) + S-adenosyl-L-methionine = 5-carboxymethylaminomethyl-2'-O-methyluridine(34) in tRNA(Leu) + S-adenosyl-L-homocysteine + H(+)</text>
        <dbReference type="Rhea" id="RHEA:43088"/>
        <dbReference type="Rhea" id="RHEA-COMP:10333"/>
        <dbReference type="Rhea" id="RHEA-COMP:10334"/>
        <dbReference type="ChEBI" id="CHEBI:15378"/>
        <dbReference type="ChEBI" id="CHEBI:57856"/>
        <dbReference type="ChEBI" id="CHEBI:59789"/>
        <dbReference type="ChEBI" id="CHEBI:74508"/>
        <dbReference type="ChEBI" id="CHEBI:74511"/>
        <dbReference type="EC" id="2.1.1.207"/>
    </reaction>
</comment>
<dbReference type="EC" id="2.1.1.207" evidence="6"/>
<dbReference type="HAMAP" id="MF_01885">
    <property type="entry name" value="tRNA_methyltr_TrmL"/>
    <property type="match status" value="1"/>
</dbReference>
<organism evidence="9 10">
    <name type="scientific">Clostridium bovifaecis</name>
    <dbReference type="NCBI Taxonomy" id="2184719"/>
    <lineage>
        <taxon>Bacteria</taxon>
        <taxon>Bacillati</taxon>
        <taxon>Bacillota</taxon>
        <taxon>Clostridia</taxon>
        <taxon>Eubacteriales</taxon>
        <taxon>Clostridiaceae</taxon>
        <taxon>Clostridium</taxon>
    </lineage>
</organism>
<keyword evidence="4 6" id="KW-0949">S-adenosyl-L-methionine</keyword>
<dbReference type="InterPro" id="IPR016914">
    <property type="entry name" value="TrmL"/>
</dbReference>
<dbReference type="GO" id="GO:0008757">
    <property type="term" value="F:S-adenosylmethionine-dependent methyltransferase activity"/>
    <property type="evidence" value="ECO:0007669"/>
    <property type="project" value="UniProtKB-UniRule"/>
</dbReference>
<dbReference type="GO" id="GO:0003723">
    <property type="term" value="F:RNA binding"/>
    <property type="evidence" value="ECO:0007669"/>
    <property type="project" value="InterPro"/>
</dbReference>
<keyword evidence="5 6" id="KW-0819">tRNA processing</keyword>
<dbReference type="FunFam" id="3.40.1280.10:FF:000002">
    <property type="entry name" value="Peptidylprolyl isomerase"/>
    <property type="match status" value="1"/>
</dbReference>
<dbReference type="GO" id="GO:0002130">
    <property type="term" value="P:wobble position ribose methylation"/>
    <property type="evidence" value="ECO:0007669"/>
    <property type="project" value="TreeGrafter"/>
</dbReference>
<feature type="binding site" evidence="6 7">
    <location>
        <position position="137"/>
    </location>
    <ligand>
        <name>S-adenosyl-L-methionine</name>
        <dbReference type="ChEBI" id="CHEBI:59789"/>
    </ligand>
</feature>
<keyword evidence="2 6" id="KW-0489">Methyltransferase</keyword>
<comment type="similarity">
    <text evidence="6">Belongs to the class IV-like SAM-binding methyltransferase superfamily. RNA methyltransferase TrmH family. TrmL subfamily.</text>
</comment>
<dbReference type="InterPro" id="IPR029026">
    <property type="entry name" value="tRNA_m1G_MTases_N"/>
</dbReference>
<evidence type="ECO:0000313" key="10">
    <source>
        <dbReference type="Proteomes" id="UP000422764"/>
    </source>
</evidence>
<comment type="caution">
    <text evidence="6">Lacks conserved residue(s) required for the propagation of feature annotation.</text>
</comment>
<keyword evidence="10" id="KW-1185">Reference proteome</keyword>
<reference evidence="9 10" key="1">
    <citation type="submission" date="2019-12" db="EMBL/GenBank/DDBJ databases">
        <title>Genome sequenceing of Clostridium bovifaecis.</title>
        <authorList>
            <person name="Yao Y."/>
        </authorList>
    </citation>
    <scope>NUCLEOTIDE SEQUENCE [LARGE SCALE GENOMIC DNA]</scope>
    <source>
        <strain evidence="9 10">BXX</strain>
    </source>
</reference>
<proteinExistence type="inferred from homology"/>
<dbReference type="GO" id="GO:0042802">
    <property type="term" value="F:identical protein binding"/>
    <property type="evidence" value="ECO:0007669"/>
    <property type="project" value="UniProtKB-ARBA"/>
</dbReference>
<evidence type="ECO:0000256" key="6">
    <source>
        <dbReference type="HAMAP-Rule" id="MF_01885"/>
    </source>
</evidence>
<dbReference type="CDD" id="cd18094">
    <property type="entry name" value="SpoU-like_TrmL"/>
    <property type="match status" value="1"/>
</dbReference>
<evidence type="ECO:0000256" key="4">
    <source>
        <dbReference type="ARBA" id="ARBA00022691"/>
    </source>
</evidence>
<comment type="function">
    <text evidence="6">Could methylate the ribose at the nucleotide 34 wobble position in tRNA.</text>
</comment>
<dbReference type="GO" id="GO:0008175">
    <property type="term" value="F:tRNA methyltransferase activity"/>
    <property type="evidence" value="ECO:0007669"/>
    <property type="project" value="UniProtKB-UniRule"/>
</dbReference>
<dbReference type="PIRSF" id="PIRSF029256">
    <property type="entry name" value="SpoU_TrmH_prd"/>
    <property type="match status" value="1"/>
</dbReference>
<dbReference type="PANTHER" id="PTHR42971">
    <property type="entry name" value="TRNA (CYTIDINE(34)-2'-O)-METHYLTRANSFERASE"/>
    <property type="match status" value="1"/>
</dbReference>
<dbReference type="SUPFAM" id="SSF75217">
    <property type="entry name" value="alpha/beta knot"/>
    <property type="match status" value="1"/>
</dbReference>
<evidence type="ECO:0000259" key="8">
    <source>
        <dbReference type="Pfam" id="PF00588"/>
    </source>
</evidence>
<dbReference type="GO" id="GO:0005737">
    <property type="term" value="C:cytoplasm"/>
    <property type="evidence" value="ECO:0007669"/>
    <property type="project" value="UniProtKB-SubCell"/>
</dbReference>
<feature type="domain" description="tRNA/rRNA methyltransferase SpoU type" evidence="8">
    <location>
        <begin position="8"/>
        <end position="149"/>
    </location>
</feature>
<dbReference type="EMBL" id="CP046522">
    <property type="protein sequence ID" value="QGU96049.1"/>
    <property type="molecule type" value="Genomic_DNA"/>
</dbReference>
<protein>
    <recommendedName>
        <fullName evidence="6">Putative tRNA (cytidine(34)-2'-O)-methyltransferase</fullName>
        <ecNumber evidence="6">2.1.1.207</ecNumber>
    </recommendedName>
    <alternativeName>
        <fullName evidence="6">tRNA (cytidine/uridine-2'-O-)-methyltransferase</fullName>
    </alternativeName>
</protein>
<name>A0A6I6EQX0_9CLOT</name>
<dbReference type="AlphaFoldDB" id="A0A6I6EQX0"/>
<evidence type="ECO:0000256" key="1">
    <source>
        <dbReference type="ARBA" id="ARBA00022490"/>
    </source>
</evidence>
<accession>A0A6I6EQX0</accession>
<sequence>MKVDKPNLNIVLFQPEIPQNTGNIGRTCVLTNCKLHLIKPLGFNIDDKQVKRSGLDYWPLLDIEIHESFDDMIEKYPKANIYLSTTKDTKYHHDEVSYKQGDFIVFGRESSGLPDSIRDRYVENRIRVPMVNTTTRSLNLSNTVAIVAYEALRQLGFPGMK</sequence>
<feature type="binding site" evidence="6 7">
    <location>
        <position position="128"/>
    </location>
    <ligand>
        <name>S-adenosyl-L-methionine</name>
        <dbReference type="ChEBI" id="CHEBI:59789"/>
    </ligand>
</feature>
<evidence type="ECO:0000256" key="5">
    <source>
        <dbReference type="ARBA" id="ARBA00022694"/>
    </source>
</evidence>
<dbReference type="Pfam" id="PF00588">
    <property type="entry name" value="SpoU_methylase"/>
    <property type="match status" value="1"/>
</dbReference>
<comment type="catalytic activity">
    <reaction evidence="6">
        <text>cytidine(34) in tRNA + S-adenosyl-L-methionine = 2'-O-methylcytidine(34) in tRNA + S-adenosyl-L-homocysteine + H(+)</text>
        <dbReference type="Rhea" id="RHEA:43084"/>
        <dbReference type="Rhea" id="RHEA-COMP:10331"/>
        <dbReference type="Rhea" id="RHEA-COMP:10332"/>
        <dbReference type="ChEBI" id="CHEBI:15378"/>
        <dbReference type="ChEBI" id="CHEBI:57856"/>
        <dbReference type="ChEBI" id="CHEBI:59789"/>
        <dbReference type="ChEBI" id="CHEBI:74495"/>
        <dbReference type="ChEBI" id="CHEBI:82748"/>
        <dbReference type="EC" id="2.1.1.207"/>
    </reaction>
</comment>
<keyword evidence="3 6" id="KW-0808">Transferase</keyword>
<evidence type="ECO:0000313" key="9">
    <source>
        <dbReference type="EMBL" id="QGU96049.1"/>
    </source>
</evidence>
<dbReference type="InterPro" id="IPR001537">
    <property type="entry name" value="SpoU_MeTrfase"/>
</dbReference>
<dbReference type="InterPro" id="IPR029028">
    <property type="entry name" value="Alpha/beta_knot_MTases"/>
</dbReference>
<dbReference type="Gene3D" id="3.40.1280.10">
    <property type="match status" value="1"/>
</dbReference>
<dbReference type="PANTHER" id="PTHR42971:SF1">
    <property type="entry name" value="TRNA (CYTIDINE(34)-2'-O)-METHYLTRANSFERASE"/>
    <property type="match status" value="1"/>
</dbReference>
<evidence type="ECO:0000256" key="3">
    <source>
        <dbReference type="ARBA" id="ARBA00022679"/>
    </source>
</evidence>
<comment type="subcellular location">
    <subcellularLocation>
        <location evidence="6">Cytoplasm</location>
    </subcellularLocation>
</comment>